<feature type="transmembrane region" description="Helical" evidence="1">
    <location>
        <begin position="218"/>
        <end position="246"/>
    </location>
</feature>
<feature type="transmembrane region" description="Helical" evidence="1">
    <location>
        <begin position="74"/>
        <end position="100"/>
    </location>
</feature>
<evidence type="ECO:0000313" key="3">
    <source>
        <dbReference type="Proteomes" id="UP000037178"/>
    </source>
</evidence>
<keyword evidence="1" id="KW-0472">Membrane</keyword>
<sequence length="266" mass="27312">MTSTDNQNFSAPLGAGSIVSESFSVLFGNLVKVVLLGFAGTLIGYLVNGATLGFDVALGIDEPQIDLNNLAGFYAGIGISTVVSMVVYGLVTGIVVQLAYDAKLGRSRPLGAYFGPALAAVVPVAVLSIVVGILTTIGMIALIVGGLWVYAVFSATVPAIVIERAGFGGMGRSAGLTKGYRWPIVGTLILVWVCIFILQFVITFVLGLLAAALGTTGIGLIILLLFAGLIGALGYGLGGIVVALIYARLREIKEGVGVDQIAAVFD</sequence>
<accession>A0A0J9EBX0</accession>
<gene>
    <name evidence="2" type="ORF">AIOL_000263</name>
</gene>
<feature type="transmembrane region" description="Helical" evidence="1">
    <location>
        <begin position="182"/>
        <end position="212"/>
    </location>
</feature>
<feature type="transmembrane region" description="Helical" evidence="1">
    <location>
        <begin position="33"/>
        <end position="54"/>
    </location>
</feature>
<dbReference type="OrthoDB" id="7472950at2"/>
<evidence type="ECO:0000256" key="1">
    <source>
        <dbReference type="SAM" id="Phobius"/>
    </source>
</evidence>
<keyword evidence="1" id="KW-0812">Transmembrane</keyword>
<proteinExistence type="predicted"/>
<dbReference type="RefSeq" id="WP_049641235.1">
    <property type="nucleotide sequence ID" value="NZ_LFTY01000001.1"/>
</dbReference>
<keyword evidence="3" id="KW-1185">Reference proteome</keyword>
<protein>
    <recommendedName>
        <fullName evidence="4">Glycerophosphoryl diester phosphodiesterase membrane domain-containing protein</fullName>
    </recommendedName>
</protein>
<keyword evidence="1" id="KW-1133">Transmembrane helix</keyword>
<feature type="transmembrane region" description="Helical" evidence="1">
    <location>
        <begin position="112"/>
        <end position="134"/>
    </location>
</feature>
<comment type="caution">
    <text evidence="2">The sequence shown here is derived from an EMBL/GenBank/DDBJ whole genome shotgun (WGS) entry which is preliminary data.</text>
</comment>
<dbReference type="AlphaFoldDB" id="A0A0J9EBX0"/>
<evidence type="ECO:0008006" key="4">
    <source>
        <dbReference type="Google" id="ProtNLM"/>
    </source>
</evidence>
<dbReference type="PATRIC" id="fig|1675527.3.peg.310"/>
<reference evidence="2 3" key="1">
    <citation type="submission" date="2015-06" db="EMBL/GenBank/DDBJ databases">
        <title>Draft genome sequence of an Alphaproteobacteria species associated to the Mediterranean sponge Oscarella lobularis.</title>
        <authorList>
            <person name="Jourda C."/>
            <person name="Santini S."/>
            <person name="Claverie J.-M."/>
        </authorList>
    </citation>
    <scope>NUCLEOTIDE SEQUENCE [LARGE SCALE GENOMIC DNA]</scope>
    <source>
        <strain evidence="2">IGS</strain>
    </source>
</reference>
<dbReference type="Proteomes" id="UP000037178">
    <property type="component" value="Unassembled WGS sequence"/>
</dbReference>
<dbReference type="EMBL" id="LFTY01000001">
    <property type="protein sequence ID" value="KMW60111.1"/>
    <property type="molecule type" value="Genomic_DNA"/>
</dbReference>
<organism evidence="2 3">
    <name type="scientific">Candidatus Rhodobacter oscarellae</name>
    <dbReference type="NCBI Taxonomy" id="1675527"/>
    <lineage>
        <taxon>Bacteria</taxon>
        <taxon>Pseudomonadati</taxon>
        <taxon>Pseudomonadota</taxon>
        <taxon>Alphaproteobacteria</taxon>
        <taxon>Rhodobacterales</taxon>
        <taxon>Rhodobacter group</taxon>
        <taxon>Rhodobacter</taxon>
    </lineage>
</organism>
<feature type="transmembrane region" description="Helical" evidence="1">
    <location>
        <begin position="140"/>
        <end position="162"/>
    </location>
</feature>
<evidence type="ECO:0000313" key="2">
    <source>
        <dbReference type="EMBL" id="KMW60111.1"/>
    </source>
</evidence>
<dbReference type="STRING" id="1675527.AIOL_000263"/>
<name>A0A0J9EBX0_9RHOB</name>